<dbReference type="EMBL" id="CP002546">
    <property type="protein sequence ID" value="ADY58347.1"/>
    <property type="molecule type" value="Genomic_DNA"/>
</dbReference>
<dbReference type="HOGENOM" id="CLU_986547_0_0_0"/>
<feature type="chain" id="PRO_5003256947" description="TIGR03067 domain-containing protein" evidence="1">
    <location>
        <begin position="23"/>
        <end position="282"/>
    </location>
</feature>
<dbReference type="AlphaFoldDB" id="F0SGR2"/>
<evidence type="ECO:0000313" key="2">
    <source>
        <dbReference type="EMBL" id="ADY58347.1"/>
    </source>
</evidence>
<evidence type="ECO:0000256" key="1">
    <source>
        <dbReference type="SAM" id="SignalP"/>
    </source>
</evidence>
<proteinExistence type="predicted"/>
<gene>
    <name evidence="2" type="ordered locus">Plabr_0720</name>
</gene>
<feature type="signal peptide" evidence="1">
    <location>
        <begin position="1"/>
        <end position="22"/>
    </location>
</feature>
<dbReference type="Proteomes" id="UP000006860">
    <property type="component" value="Chromosome"/>
</dbReference>
<protein>
    <recommendedName>
        <fullName evidence="4">TIGR03067 domain-containing protein</fullName>
    </recommendedName>
</protein>
<evidence type="ECO:0008006" key="4">
    <source>
        <dbReference type="Google" id="ProtNLM"/>
    </source>
</evidence>
<keyword evidence="3" id="KW-1185">Reference proteome</keyword>
<sequence length="282" mass="31317">MMRFAYLFCLTATLATATVAVADQETDLQNFQGRWEVVELVEDGQVVPKQAIEEWLPSGGKFEIAENAIIFVSPHDGKKHVKLFSLDVTQYPKGIDVSTPDQKHGTGIYQFDGGRLIICFSAPDETKRPTEFAAKAGSKHSLMTLQRPAAKSAAVEKVAAKTDPPGTTAKTLTDAEVTNMLQGSWRYTDNVGALFLSFHADKTFSTVREVKELRLFQKVFVQSPVSTGTWNVKNGKLTFHILTSVHPERVNTEFDFVVRSITPQDFIFVDYLGRVGQAVRVQ</sequence>
<evidence type="ECO:0000313" key="3">
    <source>
        <dbReference type="Proteomes" id="UP000006860"/>
    </source>
</evidence>
<organism evidence="2 3">
    <name type="scientific">Rubinisphaera brasiliensis (strain ATCC 49424 / DSM 5305 / JCM 21570 / IAM 15109 / NBRC 103401 / IFAM 1448)</name>
    <name type="common">Planctomyces brasiliensis</name>
    <dbReference type="NCBI Taxonomy" id="756272"/>
    <lineage>
        <taxon>Bacteria</taxon>
        <taxon>Pseudomonadati</taxon>
        <taxon>Planctomycetota</taxon>
        <taxon>Planctomycetia</taxon>
        <taxon>Planctomycetales</taxon>
        <taxon>Planctomycetaceae</taxon>
        <taxon>Rubinisphaera</taxon>
    </lineage>
</organism>
<dbReference type="KEGG" id="pbs:Plabr_0720"/>
<keyword evidence="1" id="KW-0732">Signal</keyword>
<name>F0SGR2_RUBBR</name>
<dbReference type="InterPro" id="IPR017504">
    <property type="entry name" value="CHP03067_Planctomycetes"/>
</dbReference>
<dbReference type="NCBIfam" id="TIGR03067">
    <property type="entry name" value="Planc_TIGR03067"/>
    <property type="match status" value="1"/>
</dbReference>
<dbReference type="eggNOG" id="ENOG503327N">
    <property type="taxonomic scope" value="Bacteria"/>
</dbReference>
<reference evidence="3" key="1">
    <citation type="submission" date="2011-02" db="EMBL/GenBank/DDBJ databases">
        <title>The complete genome of Planctomyces brasiliensis DSM 5305.</title>
        <authorList>
            <person name="Lucas S."/>
            <person name="Copeland A."/>
            <person name="Lapidus A."/>
            <person name="Bruce D."/>
            <person name="Goodwin L."/>
            <person name="Pitluck S."/>
            <person name="Kyrpides N."/>
            <person name="Mavromatis K."/>
            <person name="Pagani I."/>
            <person name="Ivanova N."/>
            <person name="Ovchinnikova G."/>
            <person name="Lu M."/>
            <person name="Detter J.C."/>
            <person name="Han C."/>
            <person name="Land M."/>
            <person name="Hauser L."/>
            <person name="Markowitz V."/>
            <person name="Cheng J.-F."/>
            <person name="Hugenholtz P."/>
            <person name="Woyke T."/>
            <person name="Wu D."/>
            <person name="Tindall B."/>
            <person name="Pomrenke H.G."/>
            <person name="Brambilla E."/>
            <person name="Klenk H.-P."/>
            <person name="Eisen J.A."/>
        </authorList>
    </citation>
    <scope>NUCLEOTIDE SEQUENCE [LARGE SCALE GENOMIC DNA]</scope>
    <source>
        <strain evidence="3">ATCC 49424 / DSM 5305 / JCM 21570 / NBRC 103401 / IFAM 1448</strain>
    </source>
</reference>
<dbReference type="RefSeq" id="WP_013627088.1">
    <property type="nucleotide sequence ID" value="NC_015174.1"/>
</dbReference>
<accession>F0SGR2</accession>